<dbReference type="Proteomes" id="UP001152607">
    <property type="component" value="Unassembled WGS sequence"/>
</dbReference>
<name>A0A9W4U3S6_9PLEO</name>
<organism evidence="1 2">
    <name type="scientific">Periconia digitata</name>
    <dbReference type="NCBI Taxonomy" id="1303443"/>
    <lineage>
        <taxon>Eukaryota</taxon>
        <taxon>Fungi</taxon>
        <taxon>Dikarya</taxon>
        <taxon>Ascomycota</taxon>
        <taxon>Pezizomycotina</taxon>
        <taxon>Dothideomycetes</taxon>
        <taxon>Pleosporomycetidae</taxon>
        <taxon>Pleosporales</taxon>
        <taxon>Massarineae</taxon>
        <taxon>Periconiaceae</taxon>
        <taxon>Periconia</taxon>
    </lineage>
</organism>
<comment type="caution">
    <text evidence="1">The sequence shown here is derived from an EMBL/GenBank/DDBJ whole genome shotgun (WGS) entry which is preliminary data.</text>
</comment>
<keyword evidence="2" id="KW-1185">Reference proteome</keyword>
<evidence type="ECO:0000313" key="2">
    <source>
        <dbReference type="Proteomes" id="UP001152607"/>
    </source>
</evidence>
<proteinExistence type="predicted"/>
<gene>
    <name evidence="1" type="ORF">PDIGIT_LOCUS162</name>
</gene>
<dbReference type="AlphaFoldDB" id="A0A9W4U3S6"/>
<dbReference type="EMBL" id="CAOQHR010000001">
    <property type="protein sequence ID" value="CAI6229589.1"/>
    <property type="molecule type" value="Genomic_DNA"/>
</dbReference>
<protein>
    <submittedName>
        <fullName evidence="1">Uncharacterized protein</fullName>
    </submittedName>
</protein>
<evidence type="ECO:0000313" key="1">
    <source>
        <dbReference type="EMBL" id="CAI6229589.1"/>
    </source>
</evidence>
<accession>A0A9W4U3S6</accession>
<sequence>MVDFKYAEPKGQYGCYTLSLVALLRLRSLVQSCVLKSAEARLPLPGGCREFNFGLEPCNTACFDA</sequence>
<reference evidence="1" key="1">
    <citation type="submission" date="2023-01" db="EMBL/GenBank/DDBJ databases">
        <authorList>
            <person name="Van Ghelder C."/>
            <person name="Rancurel C."/>
        </authorList>
    </citation>
    <scope>NUCLEOTIDE SEQUENCE</scope>
    <source>
        <strain evidence="1">CNCM I-4278</strain>
    </source>
</reference>